<evidence type="ECO:0000313" key="3">
    <source>
        <dbReference type="Proteomes" id="UP001583172"/>
    </source>
</evidence>
<feature type="region of interest" description="Disordered" evidence="1">
    <location>
        <begin position="166"/>
        <end position="185"/>
    </location>
</feature>
<accession>A0ABR3VHC3</accession>
<feature type="compositionally biased region" description="Basic and acidic residues" evidence="1">
    <location>
        <begin position="69"/>
        <end position="80"/>
    </location>
</feature>
<comment type="caution">
    <text evidence="2">The sequence shown here is derived from an EMBL/GenBank/DDBJ whole genome shotgun (WGS) entry which is preliminary data.</text>
</comment>
<sequence length="311" mass="34977">MTHPTTHPHPGLTRIRLSNGYRAYCPASAAPPPRANKPEKRVRFVKGFVTEPTTLREPSPPGFAGPGARKIDASFLEKEQQQYQQPQSAAPQGRTRRTSPSTGGRYMEGPSGPAVWRKEPRYRAKETLPVVDDSVWDEEMLAKDGVGLPCDRWREPVTRRGVRVGVVRGSDGDSGDDGIERKGEMELGGMERLRYEDGERAEGFSLRDIAGDEEVVAVRVVEKPSRRRKVKVEEEDWDMEWLEEEIESLEEEVFNPLTDGESDDGESLPDLCAEEPLGWVLVMEVEEVEGEDWMSLSMAWKPVVMVGEEKK</sequence>
<reference evidence="2 3" key="1">
    <citation type="journal article" date="2024" name="Commun. Biol.">
        <title>Comparative genomic analysis of thermophilic fungi reveals convergent evolutionary adaptations and gene losses.</title>
        <authorList>
            <person name="Steindorff A.S."/>
            <person name="Aguilar-Pontes M.V."/>
            <person name="Robinson A.J."/>
            <person name="Andreopoulos B."/>
            <person name="LaButti K."/>
            <person name="Kuo A."/>
            <person name="Mondo S."/>
            <person name="Riley R."/>
            <person name="Otillar R."/>
            <person name="Haridas S."/>
            <person name="Lipzen A."/>
            <person name="Grimwood J."/>
            <person name="Schmutz J."/>
            <person name="Clum A."/>
            <person name="Reid I.D."/>
            <person name="Moisan M.C."/>
            <person name="Butler G."/>
            <person name="Nguyen T.T.M."/>
            <person name="Dewar K."/>
            <person name="Conant G."/>
            <person name="Drula E."/>
            <person name="Henrissat B."/>
            <person name="Hansel C."/>
            <person name="Singer S."/>
            <person name="Hutchinson M.I."/>
            <person name="de Vries R.P."/>
            <person name="Natvig D.O."/>
            <person name="Powell A.J."/>
            <person name="Tsang A."/>
            <person name="Grigoriev I.V."/>
        </authorList>
    </citation>
    <scope>NUCLEOTIDE SEQUENCE [LARGE SCALE GENOMIC DNA]</scope>
    <source>
        <strain evidence="2 3">CBS 620.91</strain>
    </source>
</reference>
<evidence type="ECO:0000313" key="2">
    <source>
        <dbReference type="EMBL" id="KAL1840496.1"/>
    </source>
</evidence>
<feature type="compositionally biased region" description="Low complexity" evidence="1">
    <location>
        <begin position="81"/>
        <end position="105"/>
    </location>
</feature>
<proteinExistence type="predicted"/>
<evidence type="ECO:0000256" key="1">
    <source>
        <dbReference type="SAM" id="MobiDB-lite"/>
    </source>
</evidence>
<protein>
    <submittedName>
        <fullName evidence="2">Uncharacterized protein</fullName>
    </submittedName>
</protein>
<gene>
    <name evidence="2" type="ORF">VTJ49DRAFT_409</name>
</gene>
<dbReference type="Proteomes" id="UP001583172">
    <property type="component" value="Unassembled WGS sequence"/>
</dbReference>
<keyword evidence="3" id="KW-1185">Reference proteome</keyword>
<dbReference type="EMBL" id="JAZGSY010000110">
    <property type="protein sequence ID" value="KAL1840496.1"/>
    <property type="molecule type" value="Genomic_DNA"/>
</dbReference>
<feature type="region of interest" description="Disordered" evidence="1">
    <location>
        <begin position="48"/>
        <end position="119"/>
    </location>
</feature>
<name>A0ABR3VHC3_HUMIN</name>
<organism evidence="2 3">
    <name type="scientific">Humicola insolens</name>
    <name type="common">Soft-rot fungus</name>
    <dbReference type="NCBI Taxonomy" id="85995"/>
    <lineage>
        <taxon>Eukaryota</taxon>
        <taxon>Fungi</taxon>
        <taxon>Dikarya</taxon>
        <taxon>Ascomycota</taxon>
        <taxon>Pezizomycotina</taxon>
        <taxon>Sordariomycetes</taxon>
        <taxon>Sordariomycetidae</taxon>
        <taxon>Sordariales</taxon>
        <taxon>Chaetomiaceae</taxon>
        <taxon>Mycothermus</taxon>
    </lineage>
</organism>